<dbReference type="PROSITE" id="PS52039">
    <property type="entry name" value="TOPO_IA_2"/>
    <property type="match status" value="1"/>
</dbReference>
<evidence type="ECO:0000256" key="6">
    <source>
        <dbReference type="SAM" id="MobiDB-lite"/>
    </source>
</evidence>
<dbReference type="InterPro" id="IPR013497">
    <property type="entry name" value="Topo_IA_cen"/>
</dbReference>
<dbReference type="Proteomes" id="UP000784294">
    <property type="component" value="Unassembled WGS sequence"/>
</dbReference>
<dbReference type="OrthoDB" id="430051at2759"/>
<dbReference type="PANTHER" id="PTHR11390">
    <property type="entry name" value="PROKARYOTIC DNA TOPOISOMERASE"/>
    <property type="match status" value="1"/>
</dbReference>
<dbReference type="InterPro" id="IPR023405">
    <property type="entry name" value="Topo_IA_core_domain"/>
</dbReference>
<dbReference type="InterPro" id="IPR013826">
    <property type="entry name" value="Topo_IA_cen_sub3"/>
</dbReference>
<dbReference type="PANTHER" id="PTHR11390:SF20">
    <property type="entry name" value="DNA TOPOISOMERASE 3-BETA-1"/>
    <property type="match status" value="1"/>
</dbReference>
<evidence type="ECO:0000256" key="4">
    <source>
        <dbReference type="ARBA" id="ARBA00023235"/>
    </source>
</evidence>
<comment type="catalytic activity">
    <reaction evidence="5">
        <text>ATP-independent breakage of single-stranded DNA, followed by passage and rejoining.</text>
        <dbReference type="EC" id="5.6.2.1"/>
    </reaction>
</comment>
<sequence length="151" mass="16386">MPNSRVVDVSVKEKSKPRPNGLNTVEMLRLASSCLGIGPQACMVIAERLYTSGYFNYPRTETTTYPPTFDLVGLVRQQAGHPIWGDVVKDLLATGLTPPRPGHDAGDHPPIVPMRLALPSELSGDAVRLYELVAKNFLASVSEICICSPNI</sequence>
<keyword evidence="3 5" id="KW-0238">DNA-binding</keyword>
<feature type="region of interest" description="Disordered" evidence="6">
    <location>
        <begin position="1"/>
        <end position="20"/>
    </location>
</feature>
<dbReference type="EMBL" id="CAAALY010051778">
    <property type="protein sequence ID" value="VEL21526.1"/>
    <property type="molecule type" value="Genomic_DNA"/>
</dbReference>
<reference evidence="8" key="1">
    <citation type="submission" date="2018-11" db="EMBL/GenBank/DDBJ databases">
        <authorList>
            <consortium name="Pathogen Informatics"/>
        </authorList>
    </citation>
    <scope>NUCLEOTIDE SEQUENCE</scope>
</reference>
<evidence type="ECO:0000256" key="3">
    <source>
        <dbReference type="ARBA" id="ARBA00023125"/>
    </source>
</evidence>
<protein>
    <recommendedName>
        <fullName evidence="5">DNA topoisomerase</fullName>
        <ecNumber evidence="5">5.6.2.1</ecNumber>
    </recommendedName>
</protein>
<dbReference type="GO" id="GO:0006265">
    <property type="term" value="P:DNA topological change"/>
    <property type="evidence" value="ECO:0007669"/>
    <property type="project" value="InterPro"/>
</dbReference>
<dbReference type="InterPro" id="IPR013825">
    <property type="entry name" value="Topo_IA_cen_sub2"/>
</dbReference>
<dbReference type="SUPFAM" id="SSF56712">
    <property type="entry name" value="Prokaryotic type I DNA topoisomerase"/>
    <property type="match status" value="1"/>
</dbReference>
<dbReference type="Gene3D" id="1.10.290.10">
    <property type="entry name" value="Topoisomerase I, domain 4"/>
    <property type="match status" value="1"/>
</dbReference>
<gene>
    <name evidence="8" type="ORF">PXEA_LOCUS14966</name>
</gene>
<proteinExistence type="inferred from homology"/>
<dbReference type="Gene3D" id="2.70.20.10">
    <property type="entry name" value="Topoisomerase I, domain 3"/>
    <property type="match status" value="1"/>
</dbReference>
<keyword evidence="2 5" id="KW-0799">Topoisomerase</keyword>
<evidence type="ECO:0000259" key="7">
    <source>
        <dbReference type="PROSITE" id="PS52039"/>
    </source>
</evidence>
<dbReference type="AlphaFoldDB" id="A0A448WW12"/>
<comment type="function">
    <text evidence="5">Introduces a single-strand break via transesterification at a target site in duplex DNA. Releases the supercoiling and torsional tension of DNA introduced during the DNA replication and transcription by transiently cleaving and rejoining one strand of the DNA duplex. The scissile phosphodiester is attacked by the catalytic tyrosine of the enzyme, resulting in the formation of a DNA-(5'-phosphotyrosyl)-enzyme intermediate and the expulsion of a 3'-OH DNA strand.</text>
</comment>
<evidence type="ECO:0000256" key="1">
    <source>
        <dbReference type="ARBA" id="ARBA00009446"/>
    </source>
</evidence>
<dbReference type="GO" id="GO:0006310">
    <property type="term" value="P:DNA recombination"/>
    <property type="evidence" value="ECO:0007669"/>
    <property type="project" value="TreeGrafter"/>
</dbReference>
<evidence type="ECO:0000313" key="8">
    <source>
        <dbReference type="EMBL" id="VEL21526.1"/>
    </source>
</evidence>
<evidence type="ECO:0000256" key="2">
    <source>
        <dbReference type="ARBA" id="ARBA00023029"/>
    </source>
</evidence>
<evidence type="ECO:0000313" key="9">
    <source>
        <dbReference type="Proteomes" id="UP000784294"/>
    </source>
</evidence>
<dbReference type="Pfam" id="PF01131">
    <property type="entry name" value="Topoisom_bac"/>
    <property type="match status" value="1"/>
</dbReference>
<comment type="caution">
    <text evidence="8">The sequence shown here is derived from an EMBL/GenBank/DDBJ whole genome shotgun (WGS) entry which is preliminary data.</text>
</comment>
<dbReference type="GO" id="GO:0006281">
    <property type="term" value="P:DNA repair"/>
    <property type="evidence" value="ECO:0007669"/>
    <property type="project" value="TreeGrafter"/>
</dbReference>
<keyword evidence="4 5" id="KW-0413">Isomerase</keyword>
<organism evidence="8 9">
    <name type="scientific">Protopolystoma xenopodis</name>
    <dbReference type="NCBI Taxonomy" id="117903"/>
    <lineage>
        <taxon>Eukaryota</taxon>
        <taxon>Metazoa</taxon>
        <taxon>Spiralia</taxon>
        <taxon>Lophotrochozoa</taxon>
        <taxon>Platyhelminthes</taxon>
        <taxon>Monogenea</taxon>
        <taxon>Polyopisthocotylea</taxon>
        <taxon>Polystomatidea</taxon>
        <taxon>Polystomatidae</taxon>
        <taxon>Protopolystoma</taxon>
    </lineage>
</organism>
<dbReference type="GO" id="GO:0003677">
    <property type="term" value="F:DNA binding"/>
    <property type="evidence" value="ECO:0007669"/>
    <property type="project" value="UniProtKB-KW"/>
</dbReference>
<dbReference type="GO" id="GO:0003917">
    <property type="term" value="F:DNA topoisomerase type I (single strand cut, ATP-independent) activity"/>
    <property type="evidence" value="ECO:0007669"/>
    <property type="project" value="UniProtKB-EC"/>
</dbReference>
<accession>A0A448WW12</accession>
<evidence type="ECO:0000256" key="5">
    <source>
        <dbReference type="RuleBase" id="RU362092"/>
    </source>
</evidence>
<dbReference type="FunFam" id="1.10.290.10:FF:000001">
    <property type="entry name" value="DNA topoisomerase"/>
    <property type="match status" value="1"/>
</dbReference>
<comment type="similarity">
    <text evidence="1 5">Belongs to the type IA topoisomerase family.</text>
</comment>
<name>A0A448WW12_9PLAT</name>
<dbReference type="InterPro" id="IPR000380">
    <property type="entry name" value="Topo_IA"/>
</dbReference>
<keyword evidence="9" id="KW-1185">Reference proteome</keyword>
<dbReference type="GO" id="GO:0005634">
    <property type="term" value="C:nucleus"/>
    <property type="evidence" value="ECO:0007669"/>
    <property type="project" value="TreeGrafter"/>
</dbReference>
<feature type="domain" description="Topo IA-type catalytic" evidence="7">
    <location>
        <begin position="1"/>
        <end position="151"/>
    </location>
</feature>
<dbReference type="EC" id="5.6.2.1" evidence="5"/>